<gene>
    <name evidence="2" type="ORF">GYM71_09660</name>
</gene>
<evidence type="ECO:0000256" key="1">
    <source>
        <dbReference type="SAM" id="Phobius"/>
    </source>
</evidence>
<feature type="transmembrane region" description="Helical" evidence="1">
    <location>
        <begin position="87"/>
        <end position="110"/>
    </location>
</feature>
<name>A0ABX8W8V7_9LACO</name>
<dbReference type="RefSeq" id="WP_220220319.1">
    <property type="nucleotide sequence ID" value="NZ_CP048268.1"/>
</dbReference>
<keyword evidence="1" id="KW-0472">Membrane</keyword>
<keyword evidence="3" id="KW-1185">Reference proteome</keyword>
<dbReference type="EMBL" id="CP048268">
    <property type="protein sequence ID" value="QYN53669.1"/>
    <property type="molecule type" value="Genomic_DNA"/>
</dbReference>
<sequence length="166" mass="19106">MNKKYSFTIYAVISALIILLARQNWNTVYLKLPQLVQASFGWIRSPMKLALISANNFVFDYVTIILPRMERNSIESFIIVRKPKLQALIRGLAPKEYSYLLLFVIVHLTAFDISNLISSVLILLVMIIAWLVLVFVMTYRLSVVKQNVLVFLLLLGLRTLIFSLNL</sequence>
<feature type="transmembrane region" description="Helical" evidence="1">
    <location>
        <begin position="116"/>
        <end position="136"/>
    </location>
</feature>
<evidence type="ECO:0000313" key="3">
    <source>
        <dbReference type="Proteomes" id="UP000826550"/>
    </source>
</evidence>
<reference evidence="2 3" key="1">
    <citation type="submission" date="2020-01" db="EMBL/GenBank/DDBJ databases">
        <title>Vast differences in strain-level diversity in the gut microbiota of two closely related honey bee species.</title>
        <authorList>
            <person name="Ellegaard K.M."/>
            <person name="Suenami S."/>
            <person name="Miyazaki R."/>
            <person name="Engel P."/>
        </authorList>
    </citation>
    <scope>NUCLEOTIDE SEQUENCE [LARGE SCALE GENOMIC DNA]</scope>
    <source>
        <strain evidence="2 3">ESL0416</strain>
    </source>
</reference>
<accession>A0ABX8W8V7</accession>
<organism evidence="2 3">
    <name type="scientific">Lactobacillus panisapium</name>
    <dbReference type="NCBI Taxonomy" id="2012495"/>
    <lineage>
        <taxon>Bacteria</taxon>
        <taxon>Bacillati</taxon>
        <taxon>Bacillota</taxon>
        <taxon>Bacilli</taxon>
        <taxon>Lactobacillales</taxon>
        <taxon>Lactobacillaceae</taxon>
        <taxon>Lactobacillus</taxon>
    </lineage>
</organism>
<dbReference type="Proteomes" id="UP000826550">
    <property type="component" value="Chromosome"/>
</dbReference>
<evidence type="ECO:0000313" key="2">
    <source>
        <dbReference type="EMBL" id="QYN53669.1"/>
    </source>
</evidence>
<feature type="transmembrane region" description="Helical" evidence="1">
    <location>
        <begin position="7"/>
        <end position="25"/>
    </location>
</feature>
<keyword evidence="1" id="KW-0812">Transmembrane</keyword>
<proteinExistence type="predicted"/>
<feature type="transmembrane region" description="Helical" evidence="1">
    <location>
        <begin position="45"/>
        <end position="66"/>
    </location>
</feature>
<protein>
    <submittedName>
        <fullName evidence="2">Uncharacterized protein</fullName>
    </submittedName>
</protein>
<feature type="transmembrane region" description="Helical" evidence="1">
    <location>
        <begin position="148"/>
        <end position="165"/>
    </location>
</feature>
<keyword evidence="1" id="KW-1133">Transmembrane helix</keyword>